<dbReference type="Gene3D" id="3.20.20.70">
    <property type="entry name" value="Aldolase class I"/>
    <property type="match status" value="1"/>
</dbReference>
<protein>
    <submittedName>
        <fullName evidence="6">2-dehydro-3-deoxy-6-phosphogalactonate aldolase</fullName>
        <ecNumber evidence="6">4.1.2.21</ecNumber>
    </submittedName>
</protein>
<dbReference type="InterPro" id="IPR000887">
    <property type="entry name" value="Aldlse_KDPG_KHG"/>
</dbReference>
<dbReference type="Pfam" id="PF01081">
    <property type="entry name" value="Aldolase"/>
    <property type="match status" value="1"/>
</dbReference>
<keyword evidence="5" id="KW-0119">Carbohydrate metabolism</keyword>
<evidence type="ECO:0000313" key="7">
    <source>
        <dbReference type="Proteomes" id="UP000448575"/>
    </source>
</evidence>
<comment type="similarity">
    <text evidence="2">Belongs to the KHG/KDPG aldolase family.</text>
</comment>
<gene>
    <name evidence="6" type="ORF">GTP41_23055</name>
</gene>
<dbReference type="EMBL" id="WWCJ01000023">
    <property type="protein sequence ID" value="MYN04978.1"/>
    <property type="molecule type" value="Genomic_DNA"/>
</dbReference>
<sequence length="203" mass="20297">MNPHQFELPLVAILRGLSPSDAPAVGAALFEAGFRLLEVPLNRPGALESIRVLAGMAPDDAIVGGGTMLTVADVDAVAAAGGRLFVSPNCRPAVIAHAAARGMLCAPGVATPTEAFDALDAGAHALKLFPAESIGVAGVKALRTVLPAGTPLWPVGGVTPEQLPAWKDAGATGAGIGSQLYAPGVALDALAQRAAAYAAAWRA</sequence>
<dbReference type="InterPro" id="IPR031338">
    <property type="entry name" value="KDPG/KHG_AS_2"/>
</dbReference>
<dbReference type="PANTHER" id="PTHR30246:SF1">
    <property type="entry name" value="2-DEHYDRO-3-DEOXY-6-PHOSPHOGALACTONATE ALDOLASE-RELATED"/>
    <property type="match status" value="1"/>
</dbReference>
<dbReference type="PROSITE" id="PS00160">
    <property type="entry name" value="ALDOLASE_KDPG_KHG_2"/>
    <property type="match status" value="1"/>
</dbReference>
<dbReference type="InterPro" id="IPR013785">
    <property type="entry name" value="Aldolase_TIM"/>
</dbReference>
<evidence type="ECO:0000256" key="5">
    <source>
        <dbReference type="ARBA" id="ARBA00023277"/>
    </source>
</evidence>
<keyword evidence="7" id="KW-1185">Reference proteome</keyword>
<comment type="subunit">
    <text evidence="3">Homotrimer.</text>
</comment>
<dbReference type="PANTHER" id="PTHR30246">
    <property type="entry name" value="2-KETO-3-DEOXY-6-PHOSPHOGLUCONATE ALDOLASE"/>
    <property type="match status" value="1"/>
</dbReference>
<dbReference type="CDD" id="cd00452">
    <property type="entry name" value="KDPG_aldolase"/>
    <property type="match status" value="1"/>
</dbReference>
<proteinExistence type="inferred from homology"/>
<dbReference type="SUPFAM" id="SSF51569">
    <property type="entry name" value="Aldolase"/>
    <property type="match status" value="1"/>
</dbReference>
<dbReference type="EC" id="4.1.2.21" evidence="6"/>
<evidence type="ECO:0000256" key="2">
    <source>
        <dbReference type="ARBA" id="ARBA00006906"/>
    </source>
</evidence>
<dbReference type="NCBIfam" id="NF006600">
    <property type="entry name" value="PRK09140.1"/>
    <property type="match status" value="1"/>
</dbReference>
<dbReference type="AlphaFoldDB" id="A0A6N9HMT6"/>
<organism evidence="6 7">
    <name type="scientific">Pseudoduganella guangdongensis</name>
    <dbReference type="NCBI Taxonomy" id="2692179"/>
    <lineage>
        <taxon>Bacteria</taxon>
        <taxon>Pseudomonadati</taxon>
        <taxon>Pseudomonadota</taxon>
        <taxon>Betaproteobacteria</taxon>
        <taxon>Burkholderiales</taxon>
        <taxon>Oxalobacteraceae</taxon>
        <taxon>Telluria group</taxon>
        <taxon>Pseudoduganella</taxon>
    </lineage>
</organism>
<dbReference type="RefSeq" id="WP_161027930.1">
    <property type="nucleotide sequence ID" value="NZ_WWCJ01000023.1"/>
</dbReference>
<evidence type="ECO:0000313" key="6">
    <source>
        <dbReference type="EMBL" id="MYN04978.1"/>
    </source>
</evidence>
<reference evidence="6 7" key="1">
    <citation type="submission" date="2019-12" db="EMBL/GenBank/DDBJ databases">
        <title>Novel species isolated from a subtropical stream in China.</title>
        <authorList>
            <person name="Lu H."/>
        </authorList>
    </citation>
    <scope>NUCLEOTIDE SEQUENCE [LARGE SCALE GENOMIC DNA]</scope>
    <source>
        <strain evidence="6 7">DS3</strain>
    </source>
</reference>
<dbReference type="Proteomes" id="UP000448575">
    <property type="component" value="Unassembled WGS sequence"/>
</dbReference>
<comment type="caution">
    <text evidence="6">The sequence shown here is derived from an EMBL/GenBank/DDBJ whole genome shotgun (WGS) entry which is preliminary data.</text>
</comment>
<comment type="pathway">
    <text evidence="1">Carbohydrate acid metabolism.</text>
</comment>
<evidence type="ECO:0000256" key="1">
    <source>
        <dbReference type="ARBA" id="ARBA00004761"/>
    </source>
</evidence>
<dbReference type="GO" id="GO:0008674">
    <property type="term" value="F:2-dehydro-3-deoxy-6-phosphogalactonate aldolase activity"/>
    <property type="evidence" value="ECO:0007669"/>
    <property type="project" value="UniProtKB-EC"/>
</dbReference>
<name>A0A6N9HMT6_9BURK</name>
<keyword evidence="4 6" id="KW-0456">Lyase</keyword>
<evidence type="ECO:0000256" key="3">
    <source>
        <dbReference type="ARBA" id="ARBA00011233"/>
    </source>
</evidence>
<evidence type="ECO:0000256" key="4">
    <source>
        <dbReference type="ARBA" id="ARBA00023239"/>
    </source>
</evidence>
<accession>A0A6N9HMT6</accession>